<sequence length="571" mass="59239">MRVGLLTEGGYPYAAGEGGEWCDQLVRGLDQHDFEVYALSRGARQERGGWYGLPKQVRRVRTAPLWGDPPEGDTGRAYGAYGRRERQRFEEHFGELAAAICATDAGGAGGAGGPAGAGGSEGAAEASGAAGAPDDSGAADAAGTGGAEGAAPSAEGQAYRFAEGLHGLADLAREAGGLGAALRSEQALRTLEAACRAPGAHPAASGIRVADLLAVSAFLERALRPLSLDWYGAAGDHDRGLAAVDLCHATSAGPAALPGLLAKRFFGTPLLVTEYEVRLRAYYLNSAAGSAGLPLAVRTLISSFHRLLSAEVYGRADLITPGDARVRRWQERCGAARERLRTVHPGVDERPYEAVGEGAEDPRGPSGAPLDDGRTLLWLGRPEPHLWDAFASVRAAEPGTALRVVGAPEPGAEPPDGVTYEETVRPETYAAGSVVLAGAADAFPLPLVEAMFCGRATVAPDACAVREAVGGTGLVVPPGDAGALATACLDLLRDPGRRARLGAAARERALELFTVERHVTAFRGIYLELISRAPVRQDGSDPSVPFGRAAGEHPPLTWSPRAASPTWAGRP</sequence>
<gene>
    <name evidence="4" type="ORF">SMD11_2380</name>
</gene>
<dbReference type="Gene3D" id="3.40.50.2000">
    <property type="entry name" value="Glycogen Phosphorylase B"/>
    <property type="match status" value="2"/>
</dbReference>
<organism evidence="4 5">
    <name type="scientific">Streptomyces albireticuli</name>
    <dbReference type="NCBI Taxonomy" id="1940"/>
    <lineage>
        <taxon>Bacteria</taxon>
        <taxon>Bacillati</taxon>
        <taxon>Actinomycetota</taxon>
        <taxon>Actinomycetes</taxon>
        <taxon>Kitasatosporales</taxon>
        <taxon>Streptomycetaceae</taxon>
        <taxon>Streptomyces</taxon>
    </lineage>
</organism>
<dbReference type="PANTHER" id="PTHR12526">
    <property type="entry name" value="GLYCOSYLTRANSFERASE"/>
    <property type="match status" value="1"/>
</dbReference>
<dbReference type="KEGG" id="salj:SMD11_2380"/>
<accession>A0A1Z2L159</accession>
<reference evidence="4 5" key="1">
    <citation type="submission" date="2017-06" db="EMBL/GenBank/DDBJ databases">
        <title>Streptomyces albireticuli Genome sequencing and assembly.</title>
        <authorList>
            <person name="Wang Y."/>
            <person name="Du B."/>
            <person name="Ding Y."/>
            <person name="Liu H."/>
            <person name="Hou Q."/>
            <person name="Liu K."/>
            <person name="Yao L."/>
            <person name="Wang C."/>
        </authorList>
    </citation>
    <scope>NUCLEOTIDE SEQUENCE [LARGE SCALE GENOMIC DNA]</scope>
    <source>
        <strain evidence="4 5">MDJK11</strain>
    </source>
</reference>
<evidence type="ECO:0000259" key="3">
    <source>
        <dbReference type="Pfam" id="PF11997"/>
    </source>
</evidence>
<dbReference type="InterPro" id="IPR022622">
    <property type="entry name" value="DUF3492"/>
</dbReference>
<dbReference type="Pfam" id="PF11997">
    <property type="entry name" value="DUF3492"/>
    <property type="match status" value="2"/>
</dbReference>
<feature type="region of interest" description="Disordered" evidence="2">
    <location>
        <begin position="537"/>
        <end position="571"/>
    </location>
</feature>
<evidence type="ECO:0000313" key="4">
    <source>
        <dbReference type="EMBL" id="ARZ68029.1"/>
    </source>
</evidence>
<dbReference type="OrthoDB" id="9772485at2"/>
<dbReference type="Pfam" id="PF13692">
    <property type="entry name" value="Glyco_trans_1_4"/>
    <property type="match status" value="1"/>
</dbReference>
<dbReference type="GO" id="GO:0016757">
    <property type="term" value="F:glycosyltransferase activity"/>
    <property type="evidence" value="ECO:0007669"/>
    <property type="project" value="TreeGrafter"/>
</dbReference>
<protein>
    <recommendedName>
        <fullName evidence="1">D-inositol 3-phosphate glycosyltransferase</fullName>
    </recommendedName>
</protein>
<name>A0A1Z2L159_9ACTN</name>
<dbReference type="EMBL" id="CP021744">
    <property type="protein sequence ID" value="ARZ68029.1"/>
    <property type="molecule type" value="Genomic_DNA"/>
</dbReference>
<dbReference type="SUPFAM" id="SSF53756">
    <property type="entry name" value="UDP-Glycosyltransferase/glycogen phosphorylase"/>
    <property type="match status" value="1"/>
</dbReference>
<dbReference type="PANTHER" id="PTHR12526:SF636">
    <property type="entry name" value="BLL3647 PROTEIN"/>
    <property type="match status" value="1"/>
</dbReference>
<feature type="region of interest" description="Disordered" evidence="2">
    <location>
        <begin position="108"/>
        <end position="154"/>
    </location>
</feature>
<evidence type="ECO:0000256" key="2">
    <source>
        <dbReference type="SAM" id="MobiDB-lite"/>
    </source>
</evidence>
<evidence type="ECO:0000256" key="1">
    <source>
        <dbReference type="ARBA" id="ARBA00021292"/>
    </source>
</evidence>
<proteinExistence type="predicted"/>
<evidence type="ECO:0000313" key="5">
    <source>
        <dbReference type="Proteomes" id="UP000195755"/>
    </source>
</evidence>
<feature type="compositionally biased region" description="Low complexity" evidence="2">
    <location>
        <begin position="122"/>
        <end position="142"/>
    </location>
</feature>
<dbReference type="Proteomes" id="UP000195755">
    <property type="component" value="Chromosome"/>
</dbReference>
<feature type="domain" description="DUF3492" evidence="3">
    <location>
        <begin position="1"/>
        <end position="86"/>
    </location>
</feature>
<dbReference type="AlphaFoldDB" id="A0A1Z2L159"/>
<feature type="domain" description="DUF3492" evidence="3">
    <location>
        <begin position="240"/>
        <end position="337"/>
    </location>
</feature>
<feature type="compositionally biased region" description="Gly residues" evidence="2">
    <location>
        <begin position="108"/>
        <end position="121"/>
    </location>
</feature>
<dbReference type="RefSeq" id="WP_087926395.1">
    <property type="nucleotide sequence ID" value="NZ_CP021744.1"/>
</dbReference>